<feature type="region of interest" description="Disordered" evidence="2">
    <location>
        <begin position="99"/>
        <end position="127"/>
    </location>
</feature>
<proteinExistence type="predicted"/>
<dbReference type="GO" id="GO:0003700">
    <property type="term" value="F:DNA-binding transcription factor activity"/>
    <property type="evidence" value="ECO:0007669"/>
    <property type="project" value="InterPro"/>
</dbReference>
<evidence type="ECO:0000313" key="4">
    <source>
        <dbReference type="EMBL" id="KKK18532.1"/>
    </source>
</evidence>
<keyword evidence="1" id="KW-0539">Nucleus</keyword>
<feature type="region of interest" description="Disordered" evidence="2">
    <location>
        <begin position="402"/>
        <end position="483"/>
    </location>
</feature>
<dbReference type="AlphaFoldDB" id="A0A0F8X4N8"/>
<dbReference type="Pfam" id="PF04082">
    <property type="entry name" value="Fungal_trans"/>
    <property type="match status" value="1"/>
</dbReference>
<comment type="caution">
    <text evidence="4">The sequence shown here is derived from an EMBL/GenBank/DDBJ whole genome shotgun (WGS) entry which is preliminary data.</text>
</comment>
<sequence length="551" mass="59906">MSLRTASTVGGCMLRSMLHAGLHRCPFRYRELSTSSQHRHLRKRIFWSAYALDRYLSQALGLPLGIQDSDIDVCAPGCPELHRPLQHTPSRHHQVQATFTSASQPTTPSAYSVAASEHDKEKEKEKRELPFASYVQSGKITGEALELFHKTIFARSISQTSVLVLTTSVHKWWNSLDLPPPPPPSLQPTSSPRPSALRTIDKSASSRNSNIETDPPFNYTPFFTILYQHLILLINRPSLSLPPNTPEFASSLQSCISAARHILLALKAQRDAGQALFWPGFLSAAWMAGLVLAFACQLGQYVLERGCLYVLPPSSFLSSSPTPTRKVATTNQSINQYHFKANTTPHPHTHTRPFPHSREISSSLHFLKIMSSQWEPAKHCHTALSLLLRAVSRLDPDSAAAAAASSNFPNATTTTTTTSINSTATNAQNRDTPAGINAGEDSSPPASSSSASAASSGARKRRKLNAGASESLPPRQRTSSERLSEYGAGGVGLGIQGNSLPGNPNGTGPLDDGWSQSQSQALELDIDLVDLLQEANFDSLMDLFGHQYPTF</sequence>
<feature type="compositionally biased region" description="Polar residues" evidence="2">
    <location>
        <begin position="202"/>
        <end position="212"/>
    </location>
</feature>
<evidence type="ECO:0000313" key="5">
    <source>
        <dbReference type="Proteomes" id="UP000034947"/>
    </source>
</evidence>
<dbReference type="GO" id="GO:0003677">
    <property type="term" value="F:DNA binding"/>
    <property type="evidence" value="ECO:0007669"/>
    <property type="project" value="InterPro"/>
</dbReference>
<organism evidence="4 5">
    <name type="scientific">Aspergillus ochraceoroseus</name>
    <dbReference type="NCBI Taxonomy" id="138278"/>
    <lineage>
        <taxon>Eukaryota</taxon>
        <taxon>Fungi</taxon>
        <taxon>Dikarya</taxon>
        <taxon>Ascomycota</taxon>
        <taxon>Pezizomycotina</taxon>
        <taxon>Eurotiomycetes</taxon>
        <taxon>Eurotiomycetidae</taxon>
        <taxon>Eurotiales</taxon>
        <taxon>Aspergillaceae</taxon>
        <taxon>Aspergillus</taxon>
        <taxon>Aspergillus subgen. Nidulantes</taxon>
    </lineage>
</organism>
<dbReference type="VEuPathDB" id="FungiDB:P175DRAFT_0501228"/>
<dbReference type="SMART" id="SM00906">
    <property type="entry name" value="Fungal_trans"/>
    <property type="match status" value="1"/>
</dbReference>
<evidence type="ECO:0000256" key="1">
    <source>
        <dbReference type="ARBA" id="ARBA00023242"/>
    </source>
</evidence>
<feature type="domain" description="Xylanolytic transcriptional activator regulatory" evidence="3">
    <location>
        <begin position="6"/>
        <end position="82"/>
    </location>
</feature>
<feature type="compositionally biased region" description="Low complexity" evidence="2">
    <location>
        <begin position="442"/>
        <end position="456"/>
    </location>
</feature>
<dbReference type="PANTHER" id="PTHR46910">
    <property type="entry name" value="TRANSCRIPTION FACTOR PDR1"/>
    <property type="match status" value="1"/>
</dbReference>
<evidence type="ECO:0000259" key="3">
    <source>
        <dbReference type="SMART" id="SM00906"/>
    </source>
</evidence>
<reference evidence="4 5" key="1">
    <citation type="submission" date="2015-02" db="EMBL/GenBank/DDBJ databases">
        <title>Draft Genome Sequences of Two Closely-Related Aflatoxigenic Aspergillus Species Obtained from the Cote d'Ivoire.</title>
        <authorList>
            <person name="Moore G.G."/>
            <person name="Beltz S.B."/>
            <person name="Mack B.M."/>
        </authorList>
    </citation>
    <scope>NUCLEOTIDE SEQUENCE [LARGE SCALE GENOMIC DNA]</scope>
    <source>
        <strain evidence="4 5">SRRC1432</strain>
    </source>
</reference>
<feature type="compositionally biased region" description="Basic and acidic residues" evidence="2">
    <location>
        <begin position="116"/>
        <end position="127"/>
    </location>
</feature>
<keyword evidence="5" id="KW-1185">Reference proteome</keyword>
<dbReference type="OrthoDB" id="10261637at2759"/>
<protein>
    <recommendedName>
        <fullName evidence="3">Xylanolytic transcriptional activator regulatory domain-containing protein</fullName>
    </recommendedName>
</protein>
<gene>
    <name evidence="4" type="ORF">AOCH_007283</name>
</gene>
<dbReference type="EMBL" id="JYKN01001894">
    <property type="protein sequence ID" value="KKK18532.1"/>
    <property type="molecule type" value="Genomic_DNA"/>
</dbReference>
<dbReference type="InterPro" id="IPR050987">
    <property type="entry name" value="AtrR-like"/>
</dbReference>
<dbReference type="GO" id="GO:0006351">
    <property type="term" value="P:DNA-templated transcription"/>
    <property type="evidence" value="ECO:0007669"/>
    <property type="project" value="InterPro"/>
</dbReference>
<dbReference type="CDD" id="cd12148">
    <property type="entry name" value="fungal_TF_MHR"/>
    <property type="match status" value="1"/>
</dbReference>
<dbReference type="GO" id="GO:0008270">
    <property type="term" value="F:zinc ion binding"/>
    <property type="evidence" value="ECO:0007669"/>
    <property type="project" value="InterPro"/>
</dbReference>
<accession>A0A0F8X4N8</accession>
<dbReference type="InterPro" id="IPR007219">
    <property type="entry name" value="XnlR_reg_dom"/>
</dbReference>
<feature type="compositionally biased region" description="Low complexity" evidence="2">
    <location>
        <begin position="402"/>
        <end position="429"/>
    </location>
</feature>
<dbReference type="PANTHER" id="PTHR46910:SF9">
    <property type="entry name" value="MISCELLANEOUS ZN(II)2CYS6 TRANSCRIPTION FACTOR (EUROFUNG)"/>
    <property type="match status" value="1"/>
</dbReference>
<feature type="compositionally biased region" description="Polar residues" evidence="2">
    <location>
        <begin position="99"/>
        <end position="110"/>
    </location>
</feature>
<evidence type="ECO:0000256" key="2">
    <source>
        <dbReference type="SAM" id="MobiDB-lite"/>
    </source>
</evidence>
<name>A0A0F8X4N8_9EURO</name>
<feature type="region of interest" description="Disordered" evidence="2">
    <location>
        <begin position="179"/>
        <end position="212"/>
    </location>
</feature>
<dbReference type="Proteomes" id="UP000034947">
    <property type="component" value="Unassembled WGS sequence"/>
</dbReference>